<protein>
    <submittedName>
        <fullName evidence="1">Uncharacterized protein</fullName>
    </submittedName>
</protein>
<reference evidence="1" key="1">
    <citation type="journal article" date="2023" name="Insect Mol. Biol.">
        <title>Genome sequencing provides insights into the evolution of gene families encoding plant cell wall-degrading enzymes in longhorned beetles.</title>
        <authorList>
            <person name="Shin N.R."/>
            <person name="Okamura Y."/>
            <person name="Kirsch R."/>
            <person name="Pauchet Y."/>
        </authorList>
    </citation>
    <scope>NUCLEOTIDE SEQUENCE</scope>
    <source>
        <strain evidence="1">MMC_N1</strain>
    </source>
</reference>
<proteinExistence type="predicted"/>
<evidence type="ECO:0000313" key="1">
    <source>
        <dbReference type="EMBL" id="KAJ8974669.1"/>
    </source>
</evidence>
<comment type="caution">
    <text evidence="1">The sequence shown here is derived from an EMBL/GenBank/DDBJ whole genome shotgun (WGS) entry which is preliminary data.</text>
</comment>
<sequence length="103" mass="11182">MNGEKNMPMMKSYNVENGLKKPIVTPTKVIWSLGHATSYSGKITGSSSEVALCSPSVSQGIMRDLTQGTFKFIEESLNQSCGMVKPVLEHLKLDVEPGEHGRG</sequence>
<evidence type="ECO:0000313" key="2">
    <source>
        <dbReference type="Proteomes" id="UP001162164"/>
    </source>
</evidence>
<organism evidence="1 2">
    <name type="scientific">Molorchus minor</name>
    <dbReference type="NCBI Taxonomy" id="1323400"/>
    <lineage>
        <taxon>Eukaryota</taxon>
        <taxon>Metazoa</taxon>
        <taxon>Ecdysozoa</taxon>
        <taxon>Arthropoda</taxon>
        <taxon>Hexapoda</taxon>
        <taxon>Insecta</taxon>
        <taxon>Pterygota</taxon>
        <taxon>Neoptera</taxon>
        <taxon>Endopterygota</taxon>
        <taxon>Coleoptera</taxon>
        <taxon>Polyphaga</taxon>
        <taxon>Cucujiformia</taxon>
        <taxon>Chrysomeloidea</taxon>
        <taxon>Cerambycidae</taxon>
        <taxon>Lamiinae</taxon>
        <taxon>Monochamini</taxon>
        <taxon>Molorchus</taxon>
    </lineage>
</organism>
<dbReference type="EMBL" id="JAPWTJ010000951">
    <property type="protein sequence ID" value="KAJ8974669.1"/>
    <property type="molecule type" value="Genomic_DNA"/>
</dbReference>
<name>A0ABQ9J9T6_9CUCU</name>
<accession>A0ABQ9J9T6</accession>
<keyword evidence="2" id="KW-1185">Reference proteome</keyword>
<gene>
    <name evidence="1" type="ORF">NQ317_006159</name>
</gene>
<dbReference type="Proteomes" id="UP001162164">
    <property type="component" value="Unassembled WGS sequence"/>
</dbReference>